<accession>A0A368GV54</accession>
<dbReference type="Proteomes" id="UP000252519">
    <property type="component" value="Unassembled WGS sequence"/>
</dbReference>
<evidence type="ECO:0000313" key="2">
    <source>
        <dbReference type="Proteomes" id="UP000252519"/>
    </source>
</evidence>
<dbReference type="STRING" id="29170.A0A368GV54"/>
<keyword evidence="2" id="KW-1185">Reference proteome</keyword>
<dbReference type="EMBL" id="JOJR01000061">
    <property type="protein sequence ID" value="RCN47488.1"/>
    <property type="molecule type" value="Genomic_DNA"/>
</dbReference>
<sequence length="133" mass="14880">MHFILELNVQDISTDPTVEEYIERIVREENPDLSALSDEQLNELIRRLFILKNNLADGEDDIIDQGEAEEAIPLDALADEKLVLKKDAEELGDVRQGEAEEAIPLDALADEKLVLKKDAEELGDVRQASINSV</sequence>
<protein>
    <submittedName>
        <fullName evidence="1">Uncharacterized protein</fullName>
    </submittedName>
</protein>
<organism evidence="1 2">
    <name type="scientific">Ancylostoma caninum</name>
    <name type="common">Dog hookworm</name>
    <dbReference type="NCBI Taxonomy" id="29170"/>
    <lineage>
        <taxon>Eukaryota</taxon>
        <taxon>Metazoa</taxon>
        <taxon>Ecdysozoa</taxon>
        <taxon>Nematoda</taxon>
        <taxon>Chromadorea</taxon>
        <taxon>Rhabditida</taxon>
        <taxon>Rhabditina</taxon>
        <taxon>Rhabditomorpha</taxon>
        <taxon>Strongyloidea</taxon>
        <taxon>Ancylostomatidae</taxon>
        <taxon>Ancylostomatinae</taxon>
        <taxon>Ancylostoma</taxon>
    </lineage>
</organism>
<evidence type="ECO:0000313" key="1">
    <source>
        <dbReference type="EMBL" id="RCN47488.1"/>
    </source>
</evidence>
<gene>
    <name evidence="1" type="ORF">ANCCAN_06385</name>
</gene>
<dbReference type="AlphaFoldDB" id="A0A368GV54"/>
<reference evidence="1 2" key="1">
    <citation type="submission" date="2014-10" db="EMBL/GenBank/DDBJ databases">
        <title>Draft genome of the hookworm Ancylostoma caninum.</title>
        <authorList>
            <person name="Mitreva M."/>
        </authorList>
    </citation>
    <scope>NUCLEOTIDE SEQUENCE [LARGE SCALE GENOMIC DNA]</scope>
    <source>
        <strain evidence="1 2">Baltimore</strain>
    </source>
</reference>
<dbReference type="OrthoDB" id="10531969at2759"/>
<proteinExistence type="predicted"/>
<comment type="caution">
    <text evidence="1">The sequence shown here is derived from an EMBL/GenBank/DDBJ whole genome shotgun (WGS) entry which is preliminary data.</text>
</comment>
<name>A0A368GV54_ANCCA</name>